<dbReference type="Pfam" id="PF00899">
    <property type="entry name" value="ThiF"/>
    <property type="match status" value="1"/>
</dbReference>
<dbReference type="GO" id="GO:0008641">
    <property type="term" value="F:ubiquitin-like modifier activating enzyme activity"/>
    <property type="evidence" value="ECO:0007669"/>
    <property type="project" value="InterPro"/>
</dbReference>
<dbReference type="PANTHER" id="PTHR10953:SF102">
    <property type="entry name" value="ADENYLYLTRANSFERASE AND SULFURTRANSFERASE MOCS3"/>
    <property type="match status" value="1"/>
</dbReference>
<organism evidence="2">
    <name type="scientific">marine sediment metagenome</name>
    <dbReference type="NCBI Taxonomy" id="412755"/>
    <lineage>
        <taxon>unclassified sequences</taxon>
        <taxon>metagenomes</taxon>
        <taxon>ecological metagenomes</taxon>
    </lineage>
</organism>
<accession>X0ULB4</accession>
<dbReference type="InterPro" id="IPR045886">
    <property type="entry name" value="ThiF/MoeB/HesA"/>
</dbReference>
<reference evidence="2" key="1">
    <citation type="journal article" date="2014" name="Front. Microbiol.">
        <title>High frequency of phylogenetically diverse reductive dehalogenase-homologous genes in deep subseafloor sedimentary metagenomes.</title>
        <authorList>
            <person name="Kawai M."/>
            <person name="Futagami T."/>
            <person name="Toyoda A."/>
            <person name="Takaki Y."/>
            <person name="Nishi S."/>
            <person name="Hori S."/>
            <person name="Arai W."/>
            <person name="Tsubouchi T."/>
            <person name="Morono Y."/>
            <person name="Uchiyama I."/>
            <person name="Ito T."/>
            <person name="Fujiyama A."/>
            <person name="Inagaki F."/>
            <person name="Takami H."/>
        </authorList>
    </citation>
    <scope>NUCLEOTIDE SEQUENCE</scope>
    <source>
        <strain evidence="2">Expedition CK06-06</strain>
    </source>
</reference>
<dbReference type="Gene3D" id="3.40.50.720">
    <property type="entry name" value="NAD(P)-binding Rossmann-like Domain"/>
    <property type="match status" value="1"/>
</dbReference>
<dbReference type="InterPro" id="IPR035985">
    <property type="entry name" value="Ubiquitin-activating_enz"/>
</dbReference>
<dbReference type="GO" id="GO:0016779">
    <property type="term" value="F:nucleotidyltransferase activity"/>
    <property type="evidence" value="ECO:0007669"/>
    <property type="project" value="TreeGrafter"/>
</dbReference>
<gene>
    <name evidence="2" type="ORF">S01H1_35994</name>
</gene>
<dbReference type="GO" id="GO:0004792">
    <property type="term" value="F:thiosulfate-cyanide sulfurtransferase activity"/>
    <property type="evidence" value="ECO:0007669"/>
    <property type="project" value="TreeGrafter"/>
</dbReference>
<dbReference type="EMBL" id="BARS01022517">
    <property type="protein sequence ID" value="GAG01143.1"/>
    <property type="molecule type" value="Genomic_DNA"/>
</dbReference>
<dbReference type="SUPFAM" id="SSF69572">
    <property type="entry name" value="Activating enzymes of the ubiquitin-like proteins"/>
    <property type="match status" value="1"/>
</dbReference>
<name>X0ULB4_9ZZZZ</name>
<protein>
    <recommendedName>
        <fullName evidence="1">THIF-type NAD/FAD binding fold domain-containing protein</fullName>
    </recommendedName>
</protein>
<sequence>REKLNSKNAFEIIKKYDVVIDGSDNFPAKYLINDACVLLKKPNVYGSATGFDGHTSVFNYKKGPCYRCLFPKPPKPDSVQDCAEAGVLGVLLGVVGTIQATEALKILLGKGNILSGRFLVYDALNMQFKELQLSKNKHCPVCGENPTIKKLKEN</sequence>
<dbReference type="GO" id="GO:0005829">
    <property type="term" value="C:cytosol"/>
    <property type="evidence" value="ECO:0007669"/>
    <property type="project" value="TreeGrafter"/>
</dbReference>
<comment type="caution">
    <text evidence="2">The sequence shown here is derived from an EMBL/GenBank/DDBJ whole genome shotgun (WGS) entry which is preliminary data.</text>
</comment>
<dbReference type="AlphaFoldDB" id="X0ULB4"/>
<feature type="domain" description="THIF-type NAD/FAD binding fold" evidence="1">
    <location>
        <begin position="2"/>
        <end position="141"/>
    </location>
</feature>
<feature type="non-terminal residue" evidence="2">
    <location>
        <position position="1"/>
    </location>
</feature>
<dbReference type="PANTHER" id="PTHR10953">
    <property type="entry name" value="UBIQUITIN-ACTIVATING ENZYME E1"/>
    <property type="match status" value="1"/>
</dbReference>
<dbReference type="GO" id="GO:0008146">
    <property type="term" value="F:sulfotransferase activity"/>
    <property type="evidence" value="ECO:0007669"/>
    <property type="project" value="TreeGrafter"/>
</dbReference>
<evidence type="ECO:0000259" key="1">
    <source>
        <dbReference type="Pfam" id="PF00899"/>
    </source>
</evidence>
<dbReference type="InterPro" id="IPR000594">
    <property type="entry name" value="ThiF_NAD_FAD-bd"/>
</dbReference>
<dbReference type="CDD" id="cd00757">
    <property type="entry name" value="ThiF_MoeB_HesA_family"/>
    <property type="match status" value="1"/>
</dbReference>
<proteinExistence type="predicted"/>
<evidence type="ECO:0000313" key="2">
    <source>
        <dbReference type="EMBL" id="GAG01143.1"/>
    </source>
</evidence>